<dbReference type="Proteomes" id="UP000076858">
    <property type="component" value="Unassembled WGS sequence"/>
</dbReference>
<dbReference type="CDD" id="cd15605">
    <property type="entry name" value="PHD1_Lid_like"/>
    <property type="match status" value="1"/>
</dbReference>
<evidence type="ECO:0000259" key="18">
    <source>
        <dbReference type="PROSITE" id="PS51011"/>
    </source>
</evidence>
<name>A0A165ACJ9_9CRUS</name>
<gene>
    <name evidence="21" type="ORF">APZ42_016293</name>
</gene>
<keyword evidence="9" id="KW-0156">Chromatin regulator</keyword>
<protein>
    <recommendedName>
        <fullName evidence="4">[histone H3]-trimethyl-L-lysine(4) demethylase</fullName>
        <ecNumber evidence="4">1.14.11.67</ecNumber>
    </recommendedName>
</protein>
<feature type="domain" description="ARID" evidence="18">
    <location>
        <begin position="78"/>
        <end position="170"/>
    </location>
</feature>
<evidence type="ECO:0000259" key="20">
    <source>
        <dbReference type="PROSITE" id="PS51184"/>
    </source>
</evidence>
<dbReference type="SUPFAM" id="SSF57903">
    <property type="entry name" value="FYVE/PHD zinc finger"/>
    <property type="match status" value="3"/>
</dbReference>
<dbReference type="SMART" id="SM00501">
    <property type="entry name" value="BRIGHT"/>
    <property type="match status" value="1"/>
</dbReference>
<dbReference type="SMART" id="SM00545">
    <property type="entry name" value="JmjN"/>
    <property type="match status" value="1"/>
</dbReference>
<feature type="compositionally biased region" description="Basic residues" evidence="16">
    <location>
        <begin position="1453"/>
        <end position="1462"/>
    </location>
</feature>
<keyword evidence="10" id="KW-0223">Dioxygenase</keyword>
<dbReference type="GO" id="GO:0008270">
    <property type="term" value="F:zinc ion binding"/>
    <property type="evidence" value="ECO:0007669"/>
    <property type="project" value="UniProtKB-KW"/>
</dbReference>
<keyword evidence="12" id="KW-0408">Iron</keyword>
<evidence type="ECO:0000256" key="12">
    <source>
        <dbReference type="ARBA" id="ARBA00023004"/>
    </source>
</evidence>
<keyword evidence="13" id="KW-0539">Nucleus</keyword>
<comment type="subcellular location">
    <subcellularLocation>
        <location evidence="2">Nucleus</location>
    </subcellularLocation>
</comment>
<evidence type="ECO:0000256" key="15">
    <source>
        <dbReference type="PROSITE-ProRule" id="PRU00146"/>
    </source>
</evidence>
<keyword evidence="8" id="KW-0862">Zinc</keyword>
<dbReference type="GO" id="GO:0005654">
    <property type="term" value="C:nucleoplasm"/>
    <property type="evidence" value="ECO:0007669"/>
    <property type="project" value="UniProtKB-ARBA"/>
</dbReference>
<evidence type="ECO:0000256" key="4">
    <source>
        <dbReference type="ARBA" id="ARBA00012902"/>
    </source>
</evidence>
<feature type="domain" description="PHD-type" evidence="17">
    <location>
        <begin position="251"/>
        <end position="301"/>
    </location>
</feature>
<dbReference type="InterPro" id="IPR001965">
    <property type="entry name" value="Znf_PHD"/>
</dbReference>
<dbReference type="InterPro" id="IPR036431">
    <property type="entry name" value="ARID_dom_sf"/>
</dbReference>
<dbReference type="Gene3D" id="2.60.120.650">
    <property type="entry name" value="Cupin"/>
    <property type="match status" value="1"/>
</dbReference>
<dbReference type="InterPro" id="IPR048615">
    <property type="entry name" value="KDM5_C-hel"/>
</dbReference>
<evidence type="ECO:0000256" key="11">
    <source>
        <dbReference type="ARBA" id="ARBA00023002"/>
    </source>
</evidence>
<dbReference type="FunFam" id="2.60.120.650:FF:000028">
    <property type="entry name" value="Lysine-specific demethylase lid"/>
    <property type="match status" value="1"/>
</dbReference>
<dbReference type="SUPFAM" id="SSF46774">
    <property type="entry name" value="ARID-like"/>
    <property type="match status" value="1"/>
</dbReference>
<accession>A0A165ACJ9</accession>
<dbReference type="SMART" id="SM00558">
    <property type="entry name" value="JmjC"/>
    <property type="match status" value="1"/>
</dbReference>
<evidence type="ECO:0000256" key="6">
    <source>
        <dbReference type="ARBA" id="ARBA00022737"/>
    </source>
</evidence>
<dbReference type="InterPro" id="IPR003349">
    <property type="entry name" value="JmjN"/>
</dbReference>
<dbReference type="SMART" id="SM00249">
    <property type="entry name" value="PHD"/>
    <property type="match status" value="3"/>
</dbReference>
<reference evidence="21 22" key="1">
    <citation type="submission" date="2016-03" db="EMBL/GenBank/DDBJ databases">
        <title>EvidentialGene: Evidence-directed Construction of Genes on Genomes.</title>
        <authorList>
            <person name="Gilbert D.G."/>
            <person name="Choi J.-H."/>
            <person name="Mockaitis K."/>
            <person name="Colbourne J."/>
            <person name="Pfrender M."/>
        </authorList>
    </citation>
    <scope>NUCLEOTIDE SEQUENCE [LARGE SCALE GENOMIC DNA]</scope>
    <source>
        <strain evidence="21 22">Xinb3</strain>
        <tissue evidence="21">Complete organism</tissue>
    </source>
</reference>
<evidence type="ECO:0000256" key="2">
    <source>
        <dbReference type="ARBA" id="ARBA00004123"/>
    </source>
</evidence>
<dbReference type="GO" id="GO:0000785">
    <property type="term" value="C:chromatin"/>
    <property type="evidence" value="ECO:0007669"/>
    <property type="project" value="TreeGrafter"/>
</dbReference>
<dbReference type="GO" id="GO:0034647">
    <property type="term" value="F:histone H3K4me/H3K4me2/H3K4me3 demethylase activity"/>
    <property type="evidence" value="ECO:0007669"/>
    <property type="project" value="UniProtKB-EC"/>
</dbReference>
<feature type="region of interest" description="Disordered" evidence="16">
    <location>
        <begin position="200"/>
        <end position="221"/>
    </location>
</feature>
<keyword evidence="22" id="KW-1185">Reference proteome</keyword>
<evidence type="ECO:0000259" key="19">
    <source>
        <dbReference type="PROSITE" id="PS51183"/>
    </source>
</evidence>
<dbReference type="GO" id="GO:0006355">
    <property type="term" value="P:regulation of DNA-templated transcription"/>
    <property type="evidence" value="ECO:0007669"/>
    <property type="project" value="TreeGrafter"/>
</dbReference>
<dbReference type="Pfam" id="PF01388">
    <property type="entry name" value="ARID"/>
    <property type="match status" value="1"/>
</dbReference>
<dbReference type="CDD" id="cd15610">
    <property type="entry name" value="PHD3_KDM5A_like"/>
    <property type="match status" value="1"/>
</dbReference>
<dbReference type="GO" id="GO:0032259">
    <property type="term" value="P:methylation"/>
    <property type="evidence" value="ECO:0007669"/>
    <property type="project" value="UniProtKB-KW"/>
</dbReference>
<dbReference type="OrthoDB" id="1678912at2759"/>
<evidence type="ECO:0000256" key="16">
    <source>
        <dbReference type="SAM" id="MobiDB-lite"/>
    </source>
</evidence>
<dbReference type="Pfam" id="PF02928">
    <property type="entry name" value="zf-C5HC2"/>
    <property type="match status" value="1"/>
</dbReference>
<dbReference type="PROSITE" id="PS01359">
    <property type="entry name" value="ZF_PHD_1"/>
    <property type="match status" value="2"/>
</dbReference>
<dbReference type="PROSITE" id="PS50016">
    <property type="entry name" value="ZF_PHD_2"/>
    <property type="match status" value="1"/>
</dbReference>
<sequence length="1579" mass="178431">MSAEFEFRPPPAAPTYHPSVQEFQDALAYIAKIRPEAEKYGICKIKPPPGWQPPFAVDVDNCKFTPRIQRLNELEAHTRIKLNFLDKIARFWELQGSSLRIPVVDKKALDLFTLHKLVQEEGGMELITKERRWTTLATKMGLKTANNKGIGGILRTHYERVVYPYVIFETGKNTKKVNVGNSKIKVEDEHKDKDYVPHHIPSRMAVKPPPPTKKSRRNRHFTHTEKEGVETTDRVTRGQVENIDEFDPLEKYVCHNCGRGDAEEAMLLCDGCDDSYHTFCLNPPLNEIPKGDWRCPCCVAEEVSKPTEAFGFEQATKEYTLQTFGEMADQFKADYFNMPGHLVPTSVVEKEFWRIVSSIDEDVVVEYGADLHSMDHGSGFPTLNSRHLLSGDEEYATSGWNLNNLPNVEGSVLCYINADISGMKVPWMYVGMCFSAFCWHNEDHWSYSINYLHWGEHKTWYGVPGDGAVRFEEAMSSAAPELFKSQPDLLHQLVTIMNPNILMDAGVPIYRTDQAAGEFVITFPRAYHAGFNQGYNFAEAVNFTPSDWLDKGRDCVENYSQLHRFCVFSHDELVCKIASSASELNLEIATVAYKDMLKMVESEQELRKNLLAWGVKDSEREAFELLPDDERQCDHCKTTCFLSALTCSCVEDKLVCLRHIKLLCECPPEKHTLRYRYTMEELQGLLLKIQGKVETFNSWAAKLREALKGQGDDRIVFVLFRNSELAALKALLQEAEEHKFPGTELVLSLREAVESAEKCTMVAQQLMSSKVRTRTRLQGEAKCRLTLEELQLFVQQLKKLPCKLPESEAIHELFKNVTEFQKEARLLLEPLVDTQSIPELEVLQKCLERGATLGIDLPEIARLKLRIQQAEWMGKYRDLLGTNPMWDPDVIPSGDRDATEEEEAGEVSLDSLRELLELGVGLPPHPMLEKSLAKLQGLLEMSEKIEDKASNFLQAKPRLPLSSADMIIKEVVLLPTYLPSVAALTEAAKKARDWMTRLEILQKLEYSPYLEALESLMSKAKTIAVKLDSLDELENQIAAAHAWRERTAKTFLRKNSYYSLIEVLSPKLDVLVVTRFRRRRPKEDPFNPVNVTHVIAVEAEKKEDPRLIVEAFKESESSELTSFKRIRVQNIQKKVHDDQGLAHYCVCQGKAQGGMIECALCKEWFHLSCLRGAKQQGPGAKNKANGEGNLISGMKDGRYLCGYCCRSRRPRLETILSLLVSLQKLPVRLPEGEALQCLTERAMNWQDRARQLLSTEELTTCLSQLSATLQRATDAAARKKADNKTSQNDLSKLSASEHRDLFSGSEESQDSEYTARDSIPEVVEQPPALSNSEHAYSSFSRDGSGCTTSNKKNVRKSPLVPRQLNSSVWTSPSNMSASCAQNVPLLSLSSQTVAKLEDLILEGDSLEVSLDETIHIGRILQAIKAPSEPPVMALLYSKDDEQDCDPNGDSFSKRKMQGKKRRLDSTGDKQQSKGPKGNKNAKPMKVNKKPRMMKKADGKKRQSTNESENEEDCAADQCLKPTGKEVIWVQCDGGCEMWFHLRCVGLQARDVKANEDYICRRCAVKNPASVDVDIVDKDE</sequence>
<feature type="compositionally biased region" description="Polar residues" evidence="16">
    <location>
        <begin position="1328"/>
        <end position="1351"/>
    </location>
</feature>
<evidence type="ECO:0000256" key="14">
    <source>
        <dbReference type="ARBA" id="ARBA00048734"/>
    </source>
</evidence>
<keyword evidence="5" id="KW-0479">Metal-binding</keyword>
<dbReference type="Pfam" id="PF00628">
    <property type="entry name" value="PHD"/>
    <property type="match status" value="2"/>
</dbReference>
<dbReference type="InterPro" id="IPR019786">
    <property type="entry name" value="Zinc_finger_PHD-type_CS"/>
</dbReference>
<dbReference type="Gene3D" id="3.30.40.10">
    <property type="entry name" value="Zinc/RING finger domain, C3HC4 (zinc finger)"/>
    <property type="match status" value="2"/>
</dbReference>
<dbReference type="Pfam" id="PF08429">
    <property type="entry name" value="PLU-1"/>
    <property type="match status" value="1"/>
</dbReference>
<evidence type="ECO:0000256" key="5">
    <source>
        <dbReference type="ARBA" id="ARBA00022723"/>
    </source>
</evidence>
<dbReference type="Gene3D" id="1.10.150.60">
    <property type="entry name" value="ARID DNA-binding domain"/>
    <property type="match status" value="1"/>
</dbReference>
<comment type="caution">
    <text evidence="21">The sequence shown here is derived from an EMBL/GenBank/DDBJ whole genome shotgun (WGS) entry which is preliminary data.</text>
</comment>
<dbReference type="InterPro" id="IPR011011">
    <property type="entry name" value="Znf_FYVE_PHD"/>
</dbReference>
<dbReference type="CDD" id="cd16864">
    <property type="entry name" value="ARID_JARID"/>
    <property type="match status" value="1"/>
</dbReference>
<dbReference type="FunFam" id="1.10.150.60:FF:000016">
    <property type="entry name" value="Putative Lysine-specific demethylase 5B"/>
    <property type="match status" value="1"/>
</dbReference>
<evidence type="ECO:0000256" key="3">
    <source>
        <dbReference type="ARBA" id="ARBA00006801"/>
    </source>
</evidence>
<comment type="similarity">
    <text evidence="3">Belongs to the JARID1 histone demethylase family.</text>
</comment>
<feature type="region of interest" description="Disordered" evidence="16">
    <location>
        <begin position="1277"/>
        <end position="1356"/>
    </location>
</feature>
<dbReference type="PROSITE" id="PS51011">
    <property type="entry name" value="ARID"/>
    <property type="match status" value="1"/>
</dbReference>
<evidence type="ECO:0000256" key="9">
    <source>
        <dbReference type="ARBA" id="ARBA00022853"/>
    </source>
</evidence>
<dbReference type="Pfam" id="PF02375">
    <property type="entry name" value="JmjN"/>
    <property type="match status" value="1"/>
</dbReference>
<dbReference type="InterPro" id="IPR003347">
    <property type="entry name" value="JmjC_dom"/>
</dbReference>
<dbReference type="InterPro" id="IPR013083">
    <property type="entry name" value="Znf_RING/FYVE/PHD"/>
</dbReference>
<evidence type="ECO:0000256" key="1">
    <source>
        <dbReference type="ARBA" id="ARBA00001954"/>
    </source>
</evidence>
<dbReference type="PANTHER" id="PTHR10694:SF33">
    <property type="entry name" value="LYSINE-SPECIFIC DEMETHYLASE 5"/>
    <property type="match status" value="1"/>
</dbReference>
<evidence type="ECO:0000256" key="13">
    <source>
        <dbReference type="ARBA" id="ARBA00023242"/>
    </source>
</evidence>
<keyword evidence="21" id="KW-0808">Transferase</keyword>
<evidence type="ECO:0000256" key="8">
    <source>
        <dbReference type="ARBA" id="ARBA00022833"/>
    </source>
</evidence>
<dbReference type="PROSITE" id="PS51184">
    <property type="entry name" value="JMJC"/>
    <property type="match status" value="1"/>
</dbReference>
<dbReference type="PROSITE" id="PS51183">
    <property type="entry name" value="JMJN"/>
    <property type="match status" value="1"/>
</dbReference>
<dbReference type="GO" id="GO:0008168">
    <property type="term" value="F:methyltransferase activity"/>
    <property type="evidence" value="ECO:0007669"/>
    <property type="project" value="UniProtKB-KW"/>
</dbReference>
<dbReference type="InterPro" id="IPR013637">
    <property type="entry name" value="Lys_sp_deMease-like_dom"/>
</dbReference>
<keyword evidence="7 15" id="KW-0863">Zinc-finger</keyword>
<organism evidence="21 22">
    <name type="scientific">Daphnia magna</name>
    <dbReference type="NCBI Taxonomy" id="35525"/>
    <lineage>
        <taxon>Eukaryota</taxon>
        <taxon>Metazoa</taxon>
        <taxon>Ecdysozoa</taxon>
        <taxon>Arthropoda</taxon>
        <taxon>Crustacea</taxon>
        <taxon>Branchiopoda</taxon>
        <taxon>Diplostraca</taxon>
        <taxon>Cladocera</taxon>
        <taxon>Anomopoda</taxon>
        <taxon>Daphniidae</taxon>
        <taxon>Daphnia</taxon>
    </lineage>
</organism>
<dbReference type="InterPro" id="IPR004198">
    <property type="entry name" value="Znf_C5HC2"/>
</dbReference>
<feature type="region of interest" description="Disordered" evidence="16">
    <location>
        <begin position="1439"/>
        <end position="1511"/>
    </location>
</feature>
<dbReference type="FunFam" id="3.30.40.10:FF:000023">
    <property type="entry name" value="Lysine (K)-specific demethylase 5A"/>
    <property type="match status" value="1"/>
</dbReference>
<dbReference type="EMBL" id="LRGB01000626">
    <property type="protein sequence ID" value="KZS17454.1"/>
    <property type="molecule type" value="Genomic_DNA"/>
</dbReference>
<dbReference type="InterPro" id="IPR019787">
    <property type="entry name" value="Znf_PHD-finger"/>
</dbReference>
<dbReference type="SMART" id="SM01014">
    <property type="entry name" value="ARID"/>
    <property type="match status" value="1"/>
</dbReference>
<dbReference type="SUPFAM" id="SSF51197">
    <property type="entry name" value="Clavaminate synthase-like"/>
    <property type="match status" value="1"/>
</dbReference>
<dbReference type="STRING" id="35525.A0A165ACJ9"/>
<evidence type="ECO:0000313" key="22">
    <source>
        <dbReference type="Proteomes" id="UP000076858"/>
    </source>
</evidence>
<comment type="cofactor">
    <cofactor evidence="1">
        <name>Fe(2+)</name>
        <dbReference type="ChEBI" id="CHEBI:29033"/>
    </cofactor>
</comment>
<dbReference type="PANTHER" id="PTHR10694">
    <property type="entry name" value="LYSINE-SPECIFIC DEMETHYLASE"/>
    <property type="match status" value="1"/>
</dbReference>
<dbReference type="InterPro" id="IPR001606">
    <property type="entry name" value="ARID_dom"/>
</dbReference>
<evidence type="ECO:0000259" key="17">
    <source>
        <dbReference type="PROSITE" id="PS50016"/>
    </source>
</evidence>
<evidence type="ECO:0000256" key="7">
    <source>
        <dbReference type="ARBA" id="ARBA00022771"/>
    </source>
</evidence>
<comment type="catalytic activity">
    <reaction evidence="14">
        <text>N(6),N(6),N(6)-trimethyl-L-lysyl(4)-[histone H3] + 3 2-oxoglutarate + 3 O2 = L-lysyl(4)-[histone H3] + 3 formaldehyde + 3 succinate + 3 CO2</text>
        <dbReference type="Rhea" id="RHEA:60208"/>
        <dbReference type="Rhea" id="RHEA-COMP:15537"/>
        <dbReference type="Rhea" id="RHEA-COMP:15547"/>
        <dbReference type="ChEBI" id="CHEBI:15379"/>
        <dbReference type="ChEBI" id="CHEBI:16526"/>
        <dbReference type="ChEBI" id="CHEBI:16810"/>
        <dbReference type="ChEBI" id="CHEBI:16842"/>
        <dbReference type="ChEBI" id="CHEBI:29969"/>
        <dbReference type="ChEBI" id="CHEBI:30031"/>
        <dbReference type="ChEBI" id="CHEBI:61961"/>
        <dbReference type="EC" id="1.14.11.67"/>
    </reaction>
</comment>
<keyword evidence="21" id="KW-0489">Methyltransferase</keyword>
<proteinExistence type="inferred from homology"/>
<dbReference type="Pfam" id="PF21323">
    <property type="entry name" value="KDM5_C-hel"/>
    <property type="match status" value="1"/>
</dbReference>
<evidence type="ECO:0000313" key="21">
    <source>
        <dbReference type="EMBL" id="KZS17454.1"/>
    </source>
</evidence>
<feature type="domain" description="JmjC" evidence="20">
    <location>
        <begin position="394"/>
        <end position="560"/>
    </location>
</feature>
<keyword evidence="11" id="KW-0560">Oxidoreductase</keyword>
<dbReference type="Pfam" id="PF02373">
    <property type="entry name" value="JmjC"/>
    <property type="match status" value="1"/>
</dbReference>
<evidence type="ECO:0000256" key="10">
    <source>
        <dbReference type="ARBA" id="ARBA00022964"/>
    </source>
</evidence>
<dbReference type="EC" id="1.14.11.67" evidence="4"/>
<feature type="domain" description="JmjN" evidence="19">
    <location>
        <begin position="13"/>
        <end position="54"/>
    </location>
</feature>
<keyword evidence="6" id="KW-0677">Repeat</keyword>
<dbReference type="GO" id="GO:0003677">
    <property type="term" value="F:DNA binding"/>
    <property type="evidence" value="ECO:0007669"/>
    <property type="project" value="InterPro"/>
</dbReference>